<keyword evidence="2" id="KW-1185">Reference proteome</keyword>
<dbReference type="EMBL" id="BMIO01000001">
    <property type="protein sequence ID" value="GGD34051.1"/>
    <property type="molecule type" value="Genomic_DNA"/>
</dbReference>
<evidence type="ECO:0000313" key="2">
    <source>
        <dbReference type="Proteomes" id="UP000598997"/>
    </source>
</evidence>
<proteinExistence type="predicted"/>
<dbReference type="AlphaFoldDB" id="A0A916Y7Y8"/>
<evidence type="ECO:0000313" key="1">
    <source>
        <dbReference type="EMBL" id="GGD34051.1"/>
    </source>
</evidence>
<name>A0A916Y7Y8_9SPHN</name>
<gene>
    <name evidence="1" type="ORF">GCM10010989_05280</name>
</gene>
<dbReference type="Proteomes" id="UP000598997">
    <property type="component" value="Unassembled WGS sequence"/>
</dbReference>
<organism evidence="1 2">
    <name type="scientific">Croceicoccus pelagius</name>
    <dbReference type="NCBI Taxonomy" id="1703341"/>
    <lineage>
        <taxon>Bacteria</taxon>
        <taxon>Pseudomonadati</taxon>
        <taxon>Pseudomonadota</taxon>
        <taxon>Alphaproteobacteria</taxon>
        <taxon>Sphingomonadales</taxon>
        <taxon>Erythrobacteraceae</taxon>
        <taxon>Croceicoccus</taxon>
    </lineage>
</organism>
<reference evidence="1 2" key="1">
    <citation type="journal article" date="2014" name="Int. J. Syst. Evol. Microbiol.">
        <title>Complete genome sequence of Corynebacterium casei LMG S-19264T (=DSM 44701T), isolated from a smear-ripened cheese.</title>
        <authorList>
            <consortium name="US DOE Joint Genome Institute (JGI-PGF)"/>
            <person name="Walter F."/>
            <person name="Albersmeier A."/>
            <person name="Kalinowski J."/>
            <person name="Ruckert C."/>
        </authorList>
    </citation>
    <scope>NUCLEOTIDE SEQUENCE [LARGE SCALE GENOMIC DNA]</scope>
    <source>
        <strain evidence="1 2">CGMCC 1.15358</strain>
    </source>
</reference>
<protein>
    <submittedName>
        <fullName evidence="1">Uncharacterized protein</fullName>
    </submittedName>
</protein>
<comment type="caution">
    <text evidence="1">The sequence shown here is derived from an EMBL/GenBank/DDBJ whole genome shotgun (WGS) entry which is preliminary data.</text>
</comment>
<accession>A0A916Y7Y8</accession>
<sequence>MWAILFGDECEVTPDREWVDDALARMPYAKSGNQWLCLMRDDGDQMNVLWQSPAYFFEWNNEEMGGALAGYRAGEGLDHRPQERTGFLGNLFGKKAGLTGSGFSQSEATAMLDAYVRGTPAFPDLHWEPL</sequence>